<comment type="caution">
    <text evidence="1">The sequence shown here is derived from an EMBL/GenBank/DDBJ whole genome shotgun (WGS) entry which is preliminary data.</text>
</comment>
<dbReference type="AlphaFoldDB" id="A0ABD6AHR3"/>
<organism evidence="1 2">
    <name type="scientific">Halorubrum rutilum</name>
    <dbReference type="NCBI Taxonomy" id="1364933"/>
    <lineage>
        <taxon>Archaea</taxon>
        <taxon>Methanobacteriati</taxon>
        <taxon>Methanobacteriota</taxon>
        <taxon>Stenosarchaea group</taxon>
        <taxon>Halobacteria</taxon>
        <taxon>Halobacteriales</taxon>
        <taxon>Haloferacaceae</taxon>
        <taxon>Halorubrum</taxon>
    </lineage>
</organism>
<evidence type="ECO:0000313" key="1">
    <source>
        <dbReference type="EMBL" id="MFC7323503.1"/>
    </source>
</evidence>
<dbReference type="EMBL" id="JBHTBL010000001">
    <property type="protein sequence ID" value="MFC7323503.1"/>
    <property type="molecule type" value="Genomic_DNA"/>
</dbReference>
<protein>
    <submittedName>
        <fullName evidence="1">Uncharacterized protein</fullName>
    </submittedName>
</protein>
<proteinExistence type="predicted"/>
<accession>A0ABD6AHR3</accession>
<evidence type="ECO:0000313" key="2">
    <source>
        <dbReference type="Proteomes" id="UP001596545"/>
    </source>
</evidence>
<reference evidence="1 2" key="1">
    <citation type="journal article" date="2019" name="Int. J. Syst. Evol. Microbiol.">
        <title>The Global Catalogue of Microorganisms (GCM) 10K type strain sequencing project: providing services to taxonomists for standard genome sequencing and annotation.</title>
        <authorList>
            <consortium name="The Broad Institute Genomics Platform"/>
            <consortium name="The Broad Institute Genome Sequencing Center for Infectious Disease"/>
            <person name="Wu L."/>
            <person name="Ma J."/>
        </authorList>
    </citation>
    <scope>NUCLEOTIDE SEQUENCE [LARGE SCALE GENOMIC DNA]</scope>
    <source>
        <strain evidence="1 2">CGMCC 1.12554</strain>
    </source>
</reference>
<name>A0ABD6AHR3_9EURY</name>
<dbReference type="RefSeq" id="WP_256407587.1">
    <property type="nucleotide sequence ID" value="NZ_JANHDN010000001.1"/>
</dbReference>
<keyword evidence="2" id="KW-1185">Reference proteome</keyword>
<gene>
    <name evidence="1" type="ORF">ACFQMF_02785</name>
</gene>
<sequence length="96" mass="11015">MQRADLEQRSTGGVHLVFEWFRSLVVEMRERLKPRIWLSGLGPVGPYRKQVVVYRRRIGDPVDRITGILVTDLGVDRVIGTHLPFPGRPPSRRLAD</sequence>
<dbReference type="Proteomes" id="UP001596545">
    <property type="component" value="Unassembled WGS sequence"/>
</dbReference>